<name>A0A7S0X0P5_9CHLO</name>
<dbReference type="Gene3D" id="1.20.890.10">
    <property type="entry name" value="cAMP-dependent protein kinase regulatory subunit, dimerization-anchoring domain"/>
    <property type="match status" value="1"/>
</dbReference>
<dbReference type="AlphaFoldDB" id="A0A7S0X0P5"/>
<dbReference type="EMBL" id="HBFB01031307">
    <property type="protein sequence ID" value="CAD8693357.1"/>
    <property type="molecule type" value="Transcribed_RNA"/>
</dbReference>
<sequence>MDVVQELEHYLSKNTIDIFVREMMVQCLKDKPEEPKQYLLKYILGKNAGESTEEVAVASTSSEKDGAPMHVAVSHPDTAMQQYLTDKKVAQAFLEIMRQVVEQKPDNVLSFIAVTAHNLHKSPPPSLQ</sequence>
<evidence type="ECO:0000313" key="1">
    <source>
        <dbReference type="EMBL" id="CAD8693357.1"/>
    </source>
</evidence>
<proteinExistence type="predicted"/>
<protein>
    <submittedName>
        <fullName evidence="1">Uncharacterized protein</fullName>
    </submittedName>
</protein>
<reference evidence="1" key="1">
    <citation type="submission" date="2021-01" db="EMBL/GenBank/DDBJ databases">
        <authorList>
            <person name="Corre E."/>
            <person name="Pelletier E."/>
            <person name="Niang G."/>
            <person name="Scheremetjew M."/>
            <person name="Finn R."/>
            <person name="Kale V."/>
            <person name="Holt S."/>
            <person name="Cochrane G."/>
            <person name="Meng A."/>
            <person name="Brown T."/>
            <person name="Cohen L."/>
        </authorList>
    </citation>
    <scope>NUCLEOTIDE SEQUENCE</scope>
    <source>
        <strain evidence="1">SAG 11-49</strain>
    </source>
</reference>
<accession>A0A7S0X0P5</accession>
<organism evidence="1">
    <name type="scientific">Chlamydomonas leiostraca</name>
    <dbReference type="NCBI Taxonomy" id="1034604"/>
    <lineage>
        <taxon>Eukaryota</taxon>
        <taxon>Viridiplantae</taxon>
        <taxon>Chlorophyta</taxon>
        <taxon>core chlorophytes</taxon>
        <taxon>Chlorophyceae</taxon>
        <taxon>CS clade</taxon>
        <taxon>Chlamydomonadales</taxon>
        <taxon>Chlamydomonadaceae</taxon>
        <taxon>Chlamydomonas</taxon>
    </lineage>
</organism>
<dbReference type="SUPFAM" id="SSF47391">
    <property type="entry name" value="Dimerization-anchoring domain of cAMP-dependent PK regulatory subunit"/>
    <property type="match status" value="1"/>
</dbReference>
<gene>
    <name evidence="1" type="ORF">CLEI1391_LOCUS17540</name>
</gene>